<feature type="domain" description="Right handed beta helix" evidence="4">
    <location>
        <begin position="3"/>
        <end position="150"/>
    </location>
</feature>
<comment type="caution">
    <text evidence="5">The sequence shown here is derived from an EMBL/GenBank/DDBJ whole genome shotgun (WGS) entry which is preliminary data.</text>
</comment>
<protein>
    <recommendedName>
        <fullName evidence="4">Right handed beta helix domain-containing protein</fullName>
    </recommendedName>
</protein>
<dbReference type="InterPro" id="IPR011050">
    <property type="entry name" value="Pectin_lyase_fold/virulence"/>
</dbReference>
<dbReference type="InterPro" id="IPR012334">
    <property type="entry name" value="Pectin_lyas_fold"/>
</dbReference>
<proteinExistence type="predicted"/>
<reference evidence="6" key="1">
    <citation type="journal article" date="2019" name="bioRxiv">
        <title>Genome diversification in globally distributed novel marine Proteobacteria is linked to environmental adaptation.</title>
        <authorList>
            <person name="Zhou Z."/>
            <person name="Tran P.Q."/>
            <person name="Kieft K."/>
            <person name="Anantharaman K."/>
        </authorList>
    </citation>
    <scope>NUCLEOTIDE SEQUENCE [LARGE SCALE GENOMIC DNA]</scope>
</reference>
<dbReference type="Pfam" id="PF13229">
    <property type="entry name" value="Beta_helix"/>
    <property type="match status" value="4"/>
</dbReference>
<keyword evidence="2" id="KW-0677">Repeat</keyword>
<keyword evidence="3" id="KW-0833">Ubl conjugation pathway</keyword>
<dbReference type="Gene3D" id="2.160.20.10">
    <property type="entry name" value="Single-stranded right-handed beta-helix, Pectin lyase-like"/>
    <property type="match status" value="5"/>
</dbReference>
<feature type="domain" description="Right handed beta helix" evidence="4">
    <location>
        <begin position="398"/>
        <end position="513"/>
    </location>
</feature>
<dbReference type="InterPro" id="IPR006626">
    <property type="entry name" value="PbH1"/>
</dbReference>
<evidence type="ECO:0000256" key="2">
    <source>
        <dbReference type="ARBA" id="ARBA00022737"/>
    </source>
</evidence>
<feature type="non-terminal residue" evidence="5">
    <location>
        <position position="1587"/>
    </location>
</feature>
<gene>
    <name evidence="5" type="ORF">EYO15_04145</name>
</gene>
<dbReference type="PANTHER" id="PTHR22990">
    <property type="entry name" value="F-BOX ONLY PROTEIN"/>
    <property type="match status" value="1"/>
</dbReference>
<dbReference type="InterPro" id="IPR039448">
    <property type="entry name" value="Beta_helix"/>
</dbReference>
<feature type="domain" description="Right handed beta helix" evidence="4">
    <location>
        <begin position="726"/>
        <end position="879"/>
    </location>
</feature>
<sequence>DGDDNVVLNNYFSENPKGIQVNNNSEDTRLDDNEITKSSNLGIYLYGAEETIVKNNYIHNNSGNGMYLESSHENVIYLNTLEYNSADAMVLVAQSGNSSIHNNTFNSNDDSPVKVDSSYYNTFKDNVFTANDDYFTLEGGGHNHLISNTFDETGIQLYNSNNQFLTGNTITDAPKNGIRIFKSSSDNYLADNSISDSDDEDLYVGGSGGQRNNRGYNNAFDDIKVLSNGEFIVLDYIWIRTLNSEGNMSGNDIKALYDSDVLYATSYFGGNDPVTDSDGLIPEFLAPIERYNGSSTPAKVITPITVRYVDWVSTFDLDPYQGSSITAFVPDLRVKNNNTGEWSYHIQTSIDNAGTNNLIIVTSGTYYENVVVNKARLTLEAQYEDVVIIDAQDSGCAITVSKHSVTIRGFNITNSFEWDDPFNSSGIRVLSDSNVIENNRVTESYVGILLETADSNTIEGNYIDEVDIGILLTKSDSNTIDSNTIHSTDSADIVISSVGYSTGSKLNTIRDNNEIEKIYFKDSDSNKLMDQEVVTVELVYSVRNYAISSEYQYVICDTDSSFYLKNFLDINVSRLDEPLADVDLKVWDGSMIVYSTPFFGGTDSMTTDQGKTPNSILVIYRVYNGSSVGSDNVTQMKVRVGDWFKFEQSLLDEYKTFDFDVPVFRITNQNTAVEYNYIQRAIDNATAGDTIFLSPSEYNEPINITEEITLYGQVGASTIINGNGSTGIIVSEDSVTIKNLKIINANEEFSIGIDVNDSEDTVITNVRFGTSTYGIVATNSWYLIVNNSTFEVNTGIYLSMSSGALIRENVFSNTINGIYDTTENSYSQIINNTFDNCLRGWRSQSSNNIFRDNTLKDTTYGITLISAQAHNNMISNNTFDDSSDGREVYYHIIISQGAHNNSLFNNVFGDSQEFDIWLSGSDDTVSYNNTFSDILVEDANMWVKVYLDLIVYDNSSITFLDADVEVKQDNLVVYSSSYFGGSDPKTSSYGTIETFLINHKEYNGNSTPTIIPTFVTIRNYDWEKTFTSDPSSIIQITVPDFRVQNTRTGTLTYYIQTAIDNALSGDTIRAWSGTYYENIEITEAIILEGNGTSTLITVDVSDSGFGSPPIANSSREGIKITTDGVEVSDLQISNFSLGIKISEADSVLLSNIRIIDVTSHGVDISQSQNVEIVGLHIESSGQSGVYVGDVSSNFEMSDTVVIDVQSNGIEISSENAYIHNVTVLNNDGYGCYVHPDGTGVTISGSTINDNGLNGIKLQAVISATIDNNIIYDNGLTEVYVISSYNVDIYDNNISDSQYGVGIATPGSENIEIYRNEMALSIHLNSSFSKVSENNFVDVTGGSVSYDDTAIVISGSYNTISDNTIYNVGVGFVFLYGDYDYNLVENNTLDFTSDDMWYYTSGTNNRFINTDIGIVDIDEDSYFDIRNYVDLEMYTINGPAVGVELNVSYDGGSSIYYTDRYDGSDSTTDSSGTIKRLFIIYQVFDGNFIPDTIETRITYYYDGAEYDITLDTSTSHPEKIWVNLRPVVSIDQINGVGDILATSTEEAIWGADVVMADSHTIAYWPFNEGSGSTVTDATATAYTGTINP</sequence>
<dbReference type="NCBIfam" id="TIGR03804">
    <property type="entry name" value="para_beta_helix"/>
    <property type="match status" value="5"/>
</dbReference>
<dbReference type="Proteomes" id="UP000589132">
    <property type="component" value="Unassembled WGS sequence"/>
</dbReference>
<dbReference type="EMBL" id="DTTC01000254">
    <property type="protein sequence ID" value="HIA98351.1"/>
    <property type="molecule type" value="Genomic_DNA"/>
</dbReference>
<feature type="non-terminal residue" evidence="5">
    <location>
        <position position="1"/>
    </location>
</feature>
<name>A0A7J4D066_9ARCH</name>
<dbReference type="InterPro" id="IPR022441">
    <property type="entry name" value="Para_beta_helix_rpt-2"/>
</dbReference>
<evidence type="ECO:0000259" key="4">
    <source>
        <dbReference type="Pfam" id="PF13229"/>
    </source>
</evidence>
<dbReference type="SMART" id="SM00710">
    <property type="entry name" value="PbH1"/>
    <property type="match status" value="24"/>
</dbReference>
<accession>A0A7J4D066</accession>
<dbReference type="SUPFAM" id="SSF51126">
    <property type="entry name" value="Pectin lyase-like"/>
    <property type="match status" value="5"/>
</dbReference>
<evidence type="ECO:0000313" key="6">
    <source>
        <dbReference type="Proteomes" id="UP000589132"/>
    </source>
</evidence>
<evidence type="ECO:0000256" key="1">
    <source>
        <dbReference type="ARBA" id="ARBA00004906"/>
    </source>
</evidence>
<organism evidence="5 6">
    <name type="scientific">Marine Group III euryarchaeote</name>
    <dbReference type="NCBI Taxonomy" id="2173149"/>
    <lineage>
        <taxon>Archaea</taxon>
        <taxon>Methanobacteriati</taxon>
        <taxon>Thermoplasmatota</taxon>
        <taxon>Thermoplasmata</taxon>
        <taxon>Candidatus Thermoprofundales</taxon>
    </lineage>
</organism>
<evidence type="ECO:0000256" key="3">
    <source>
        <dbReference type="ARBA" id="ARBA00022786"/>
    </source>
</evidence>
<comment type="pathway">
    <text evidence="1">Protein modification; protein ubiquitination.</text>
</comment>
<feature type="domain" description="Right handed beta helix" evidence="4">
    <location>
        <begin position="1109"/>
        <end position="1226"/>
    </location>
</feature>
<evidence type="ECO:0000313" key="5">
    <source>
        <dbReference type="EMBL" id="HIA98351.1"/>
    </source>
</evidence>
<dbReference type="PANTHER" id="PTHR22990:SF15">
    <property type="entry name" value="F-BOX ONLY PROTEIN 10"/>
    <property type="match status" value="1"/>
</dbReference>
<dbReference type="InterPro" id="IPR051550">
    <property type="entry name" value="SCF-Subunits/Alg-Epimerases"/>
</dbReference>